<reference evidence="10 11" key="1">
    <citation type="submission" date="2016-10" db="EMBL/GenBank/DDBJ databases">
        <authorList>
            <person name="de Groot N.N."/>
        </authorList>
    </citation>
    <scope>NUCLEOTIDE SEQUENCE [LARGE SCALE GENOMIC DNA]</scope>
    <source>
        <strain evidence="10 11">CGMCC 4.5506</strain>
    </source>
</reference>
<dbReference type="InterPro" id="IPR049829">
    <property type="entry name" value="MptA/B-like"/>
</dbReference>
<comment type="similarity">
    <text evidence="7">Belongs to the MptA/B family.</text>
</comment>
<dbReference type="Pfam" id="PF26314">
    <property type="entry name" value="MptA_B_family"/>
    <property type="match status" value="1"/>
</dbReference>
<dbReference type="GO" id="GO:0016757">
    <property type="term" value="F:glycosyltransferase activity"/>
    <property type="evidence" value="ECO:0007669"/>
    <property type="project" value="UniProtKB-KW"/>
</dbReference>
<evidence type="ECO:0000256" key="8">
    <source>
        <dbReference type="SAM" id="MobiDB-lite"/>
    </source>
</evidence>
<evidence type="ECO:0000256" key="9">
    <source>
        <dbReference type="SAM" id="Phobius"/>
    </source>
</evidence>
<evidence type="ECO:0000256" key="4">
    <source>
        <dbReference type="ARBA" id="ARBA00022692"/>
    </source>
</evidence>
<keyword evidence="4 9" id="KW-0812">Transmembrane</keyword>
<dbReference type="STRING" id="530584.SAMN05421630_109112"/>
<evidence type="ECO:0000256" key="5">
    <source>
        <dbReference type="ARBA" id="ARBA00022989"/>
    </source>
</evidence>
<organism evidence="10 11">
    <name type="scientific">Prauserella marina</name>
    <dbReference type="NCBI Taxonomy" id="530584"/>
    <lineage>
        <taxon>Bacteria</taxon>
        <taxon>Bacillati</taxon>
        <taxon>Actinomycetota</taxon>
        <taxon>Actinomycetes</taxon>
        <taxon>Pseudonocardiales</taxon>
        <taxon>Pseudonocardiaceae</taxon>
        <taxon>Prauserella</taxon>
    </lineage>
</organism>
<evidence type="ECO:0000256" key="7">
    <source>
        <dbReference type="ARBA" id="ARBA00043987"/>
    </source>
</evidence>
<keyword evidence="5 9" id="KW-1133">Transmembrane helix</keyword>
<sequence>MALGKGGTQQHDGDTNVTGTAGEVGEDSRSAASDDQVEAVPLTRSPAHPGDVEPLSGEETRALNVVRRLGTVGALLLAFGSLGAGAAPILNPVLDIPVLRLFARIPTVSLAIAFAGMGMMVIAWLLLGRFARPGRQRLASQGQLHRTLAMWIAPLLLIPPMFSRDVYSYLAQSEIVVRGMDPYSMGPAQALGVADPLTAGVSNMWRDTPAPYGPLFLEFGSWISGTTGNNVAMGVLLMRLLALVGLALVVWALPRLAQRFGVQPSTALWLGAVNPLVLFHLVAGAHNEALGIGLMLAGLELGIRRLPMRVKGDAPPPLAKGELAFLALGAVLIALAAMIKIHAIVALGFFGVMIARRWYGKLTDLLWAALTMLLIMGAVAVAVAFGTGLGFGWIGTLGTPGMVWSWISPIAELGQVGGILGIVLGLGNHTGSVIAILGMLGYAVAGAITVKFLWDSFRWRYRPIIGLGVSLGAFMMLHVAMQPWWLLWAVIPLAASAGTSRFRAVATVVSAVLAMLIPPTGSTFDGRSFIQHQAYLAGAIVVALALFVIWRTAPMLLRRDMTVTPSPK</sequence>
<evidence type="ECO:0000256" key="6">
    <source>
        <dbReference type="ARBA" id="ARBA00023136"/>
    </source>
</evidence>
<feature type="transmembrane region" description="Helical" evidence="9">
    <location>
        <begin position="433"/>
        <end position="454"/>
    </location>
</feature>
<evidence type="ECO:0000256" key="3">
    <source>
        <dbReference type="ARBA" id="ARBA00022679"/>
    </source>
</evidence>
<accession>A0A1G6V957</accession>
<keyword evidence="3 10" id="KW-0808">Transferase</keyword>
<evidence type="ECO:0000313" key="11">
    <source>
        <dbReference type="Proteomes" id="UP000199494"/>
    </source>
</evidence>
<feature type="transmembrane region" description="Helical" evidence="9">
    <location>
        <begin position="148"/>
        <end position="170"/>
    </location>
</feature>
<feature type="transmembrane region" description="Helical" evidence="9">
    <location>
        <begin position="533"/>
        <end position="550"/>
    </location>
</feature>
<name>A0A1G6V957_9PSEU</name>
<feature type="transmembrane region" description="Helical" evidence="9">
    <location>
        <begin position="266"/>
        <end position="286"/>
    </location>
</feature>
<feature type="transmembrane region" description="Helical" evidence="9">
    <location>
        <begin position="502"/>
        <end position="521"/>
    </location>
</feature>
<feature type="transmembrane region" description="Helical" evidence="9">
    <location>
        <begin position="102"/>
        <end position="127"/>
    </location>
</feature>
<dbReference type="GO" id="GO:0016020">
    <property type="term" value="C:membrane"/>
    <property type="evidence" value="ECO:0007669"/>
    <property type="project" value="UniProtKB-SubCell"/>
</dbReference>
<feature type="transmembrane region" description="Helical" evidence="9">
    <location>
        <begin position="323"/>
        <end position="353"/>
    </location>
</feature>
<evidence type="ECO:0000313" key="10">
    <source>
        <dbReference type="EMBL" id="SDD49994.1"/>
    </source>
</evidence>
<evidence type="ECO:0000256" key="2">
    <source>
        <dbReference type="ARBA" id="ARBA00022676"/>
    </source>
</evidence>
<proteinExistence type="inferred from homology"/>
<feature type="transmembrane region" description="Helical" evidence="9">
    <location>
        <begin position="406"/>
        <end position="426"/>
    </location>
</feature>
<dbReference type="EMBL" id="FMZE01000009">
    <property type="protein sequence ID" value="SDD49994.1"/>
    <property type="molecule type" value="Genomic_DNA"/>
</dbReference>
<feature type="transmembrane region" description="Helical" evidence="9">
    <location>
        <begin position="69"/>
        <end position="90"/>
    </location>
</feature>
<feature type="transmembrane region" description="Helical" evidence="9">
    <location>
        <begin position="466"/>
        <end position="490"/>
    </location>
</feature>
<feature type="region of interest" description="Disordered" evidence="8">
    <location>
        <begin position="1"/>
        <end position="56"/>
    </location>
</feature>
<keyword evidence="11" id="KW-1185">Reference proteome</keyword>
<feature type="transmembrane region" description="Helical" evidence="9">
    <location>
        <begin position="231"/>
        <end position="254"/>
    </location>
</feature>
<evidence type="ECO:0000256" key="1">
    <source>
        <dbReference type="ARBA" id="ARBA00004141"/>
    </source>
</evidence>
<dbReference type="Proteomes" id="UP000199494">
    <property type="component" value="Unassembled WGS sequence"/>
</dbReference>
<dbReference type="NCBIfam" id="NF038066">
    <property type="entry name" value="MptB"/>
    <property type="match status" value="1"/>
</dbReference>
<feature type="transmembrane region" description="Helical" evidence="9">
    <location>
        <begin position="365"/>
        <end position="394"/>
    </location>
</feature>
<gene>
    <name evidence="10" type="ORF">SAMN05421630_109112</name>
</gene>
<dbReference type="AlphaFoldDB" id="A0A1G6V957"/>
<comment type="subcellular location">
    <subcellularLocation>
        <location evidence="1">Membrane</location>
        <topology evidence="1">Multi-pass membrane protein</topology>
    </subcellularLocation>
</comment>
<keyword evidence="6 9" id="KW-0472">Membrane</keyword>
<protein>
    <submittedName>
        <fullName evidence="10">Alpha-1,6-mannosyltransferase</fullName>
    </submittedName>
</protein>
<keyword evidence="2 10" id="KW-0328">Glycosyltransferase</keyword>